<dbReference type="Pfam" id="PF01575">
    <property type="entry name" value="MaoC_dehydratas"/>
    <property type="match status" value="1"/>
</dbReference>
<evidence type="ECO:0000313" key="1">
    <source>
        <dbReference type="EMBL" id="KGX11351.1"/>
    </source>
</evidence>
<protein>
    <submittedName>
        <fullName evidence="1">MaoC like domain protein</fullName>
    </submittedName>
</protein>
<dbReference type="InterPro" id="IPR029069">
    <property type="entry name" value="HotDog_dom_sf"/>
</dbReference>
<dbReference type="OrthoDB" id="6703795at2"/>
<comment type="caution">
    <text evidence="1">The sequence shown here is derived from an EMBL/GenBank/DDBJ whole genome shotgun (WGS) entry which is preliminary data.</text>
</comment>
<gene>
    <name evidence="1" type="ORF">Y036_4302</name>
</gene>
<dbReference type="InterPro" id="IPR052342">
    <property type="entry name" value="MCH/BMMD"/>
</dbReference>
<dbReference type="InterPro" id="IPR002539">
    <property type="entry name" value="MaoC-like_dom"/>
</dbReference>
<name>A0A095SZG9_BURPE</name>
<dbReference type="PANTHER" id="PTHR43664">
    <property type="entry name" value="MONOAMINE OXIDASE-RELATED"/>
    <property type="match status" value="1"/>
</dbReference>
<dbReference type="AlphaFoldDB" id="A0A095SZG9"/>
<evidence type="ECO:0000313" key="2">
    <source>
        <dbReference type="Proteomes" id="UP000030475"/>
    </source>
</evidence>
<dbReference type="Proteomes" id="UP000030475">
    <property type="component" value="Unassembled WGS sequence"/>
</dbReference>
<reference evidence="1 2" key="1">
    <citation type="submission" date="2014-08" db="EMBL/GenBank/DDBJ databases">
        <authorList>
            <person name="Bunnell A."/>
            <person name="Chain P.S."/>
            <person name="Chertkov O."/>
            <person name="Currie B.J."/>
            <person name="Daligault H.E."/>
            <person name="Davenport K.W."/>
            <person name="Davis C."/>
            <person name="Gleasner C.D."/>
            <person name="Johnson S.L."/>
            <person name="Kaestli M."/>
            <person name="Koren S."/>
            <person name="Kunde Y.A."/>
            <person name="Mayo M."/>
            <person name="McMurry K.K."/>
            <person name="Price E.P."/>
            <person name="Reitenga K.G."/>
            <person name="Robison R."/>
            <person name="Rosovitz M.J."/>
            <person name="Sarovich D.S."/>
            <person name="Teshima H."/>
        </authorList>
    </citation>
    <scope>NUCLEOTIDE SEQUENCE [LARGE SCALE GENOMIC DNA]</scope>
    <source>
        <strain evidence="1 2">MSHR44</strain>
    </source>
</reference>
<sequence>MNFLSRHYDEIEIGERFESRGRTVTETDIVQWCALTGDWYVLHTDAHYAARTRFGQRVAPGLLVHAIAAGLGVPADAPAIVANYGTDGLRFTAPTFIGDTVRLRSEVLAKTDKRPGRDGVVKLDWKVYNQNDELLLTSDLQILMTCRGRAN</sequence>
<dbReference type="SUPFAM" id="SSF54637">
    <property type="entry name" value="Thioesterase/thiol ester dehydrase-isomerase"/>
    <property type="match status" value="1"/>
</dbReference>
<organism evidence="1 2">
    <name type="scientific">Burkholderia pseudomallei</name>
    <name type="common">Pseudomonas pseudomallei</name>
    <dbReference type="NCBI Taxonomy" id="28450"/>
    <lineage>
        <taxon>Bacteria</taxon>
        <taxon>Pseudomonadati</taxon>
        <taxon>Pseudomonadota</taxon>
        <taxon>Betaproteobacteria</taxon>
        <taxon>Burkholderiales</taxon>
        <taxon>Burkholderiaceae</taxon>
        <taxon>Burkholderia</taxon>
        <taxon>pseudomallei group</taxon>
    </lineage>
</organism>
<dbReference type="EMBL" id="JQIM01000009">
    <property type="protein sequence ID" value="KGX11351.1"/>
    <property type="molecule type" value="Genomic_DNA"/>
</dbReference>
<proteinExistence type="predicted"/>
<dbReference type="PANTHER" id="PTHR43664:SF1">
    <property type="entry name" value="BETA-METHYLMALYL-COA DEHYDRATASE"/>
    <property type="match status" value="1"/>
</dbReference>
<dbReference type="Gene3D" id="3.10.129.10">
    <property type="entry name" value="Hotdog Thioesterase"/>
    <property type="match status" value="1"/>
</dbReference>
<dbReference type="KEGG" id="but:X994_3864"/>
<dbReference type="RefSeq" id="WP_004557457.1">
    <property type="nucleotide sequence ID" value="NZ_CM121436.1"/>
</dbReference>
<accession>A0A095SZG9</accession>